<evidence type="ECO:0000313" key="1">
    <source>
        <dbReference type="Proteomes" id="UP000887564"/>
    </source>
</evidence>
<dbReference type="AlphaFoldDB" id="A0A914RP36"/>
<organism evidence="1 2">
    <name type="scientific">Parascaris equorum</name>
    <name type="common">Equine roundworm</name>
    <dbReference type="NCBI Taxonomy" id="6256"/>
    <lineage>
        <taxon>Eukaryota</taxon>
        <taxon>Metazoa</taxon>
        <taxon>Ecdysozoa</taxon>
        <taxon>Nematoda</taxon>
        <taxon>Chromadorea</taxon>
        <taxon>Rhabditida</taxon>
        <taxon>Spirurina</taxon>
        <taxon>Ascaridomorpha</taxon>
        <taxon>Ascaridoidea</taxon>
        <taxon>Ascarididae</taxon>
        <taxon>Parascaris</taxon>
    </lineage>
</organism>
<keyword evidence="1" id="KW-1185">Reference proteome</keyword>
<sequence>MRSVDKFAFRCFSDLLCMPLADRATSKTERE</sequence>
<reference evidence="2" key="1">
    <citation type="submission" date="2022-11" db="UniProtKB">
        <authorList>
            <consortium name="WormBaseParasite"/>
        </authorList>
    </citation>
    <scope>IDENTIFICATION</scope>
</reference>
<dbReference type="WBParaSite" id="PEQ_0000813701-mRNA-1">
    <property type="protein sequence ID" value="PEQ_0000813701-mRNA-1"/>
    <property type="gene ID" value="PEQ_0000813701"/>
</dbReference>
<proteinExistence type="predicted"/>
<evidence type="ECO:0000313" key="2">
    <source>
        <dbReference type="WBParaSite" id="PEQ_0000813701-mRNA-1"/>
    </source>
</evidence>
<protein>
    <submittedName>
        <fullName evidence="2">Uncharacterized protein</fullName>
    </submittedName>
</protein>
<accession>A0A914RP36</accession>
<name>A0A914RP36_PAREQ</name>
<dbReference type="Proteomes" id="UP000887564">
    <property type="component" value="Unplaced"/>
</dbReference>